<gene>
    <name evidence="2" type="ORF">SAMN04488118_101352</name>
</gene>
<keyword evidence="3" id="KW-1185">Reference proteome</keyword>
<feature type="transmembrane region" description="Helical" evidence="1">
    <location>
        <begin position="85"/>
        <end position="102"/>
    </location>
</feature>
<dbReference type="AlphaFoldDB" id="A0A1G5PMR7"/>
<dbReference type="STRING" id="1156985.SAMN04488118_101352"/>
<evidence type="ECO:0000313" key="2">
    <source>
        <dbReference type="EMBL" id="SCZ50768.1"/>
    </source>
</evidence>
<proteinExistence type="predicted"/>
<feature type="transmembrane region" description="Helical" evidence="1">
    <location>
        <begin position="57"/>
        <end position="73"/>
    </location>
</feature>
<dbReference type="RefSeq" id="WP_090215244.1">
    <property type="nucleotide sequence ID" value="NZ_FMWG01000001.1"/>
</dbReference>
<evidence type="ECO:0000313" key="3">
    <source>
        <dbReference type="Proteomes" id="UP000198767"/>
    </source>
</evidence>
<protein>
    <recommendedName>
        <fullName evidence="4">O-antigen ligase like membrane protein</fullName>
    </recommendedName>
</protein>
<keyword evidence="1" id="KW-0472">Membrane</keyword>
<organism evidence="2 3">
    <name type="scientific">Epibacterium ulvae</name>
    <dbReference type="NCBI Taxonomy" id="1156985"/>
    <lineage>
        <taxon>Bacteria</taxon>
        <taxon>Pseudomonadati</taxon>
        <taxon>Pseudomonadota</taxon>
        <taxon>Alphaproteobacteria</taxon>
        <taxon>Rhodobacterales</taxon>
        <taxon>Roseobacteraceae</taxon>
        <taxon>Epibacterium</taxon>
    </lineage>
</organism>
<feature type="transmembrane region" description="Helical" evidence="1">
    <location>
        <begin position="29"/>
        <end position="45"/>
    </location>
</feature>
<feature type="transmembrane region" description="Helical" evidence="1">
    <location>
        <begin position="249"/>
        <end position="279"/>
    </location>
</feature>
<dbReference type="OrthoDB" id="7595044at2"/>
<feature type="transmembrane region" description="Helical" evidence="1">
    <location>
        <begin position="413"/>
        <end position="433"/>
    </location>
</feature>
<feature type="transmembrane region" description="Helical" evidence="1">
    <location>
        <begin position="6"/>
        <end position="22"/>
    </location>
</feature>
<keyword evidence="1" id="KW-1133">Transmembrane helix</keyword>
<name>A0A1G5PMR7_9RHOB</name>
<feature type="transmembrane region" description="Helical" evidence="1">
    <location>
        <begin position="220"/>
        <end position="237"/>
    </location>
</feature>
<feature type="transmembrane region" description="Helical" evidence="1">
    <location>
        <begin position="134"/>
        <end position="151"/>
    </location>
</feature>
<feature type="transmembrane region" description="Helical" evidence="1">
    <location>
        <begin position="375"/>
        <end position="401"/>
    </location>
</feature>
<reference evidence="2 3" key="1">
    <citation type="submission" date="2016-10" db="EMBL/GenBank/DDBJ databases">
        <authorList>
            <person name="de Groot N.N."/>
        </authorList>
    </citation>
    <scope>NUCLEOTIDE SEQUENCE [LARGE SCALE GENOMIC DNA]</scope>
    <source>
        <strain evidence="2 3">U95</strain>
    </source>
</reference>
<evidence type="ECO:0008006" key="4">
    <source>
        <dbReference type="Google" id="ProtNLM"/>
    </source>
</evidence>
<feature type="transmembrane region" description="Helical" evidence="1">
    <location>
        <begin position="285"/>
        <end position="303"/>
    </location>
</feature>
<dbReference type="EMBL" id="FMWG01000001">
    <property type="protein sequence ID" value="SCZ50768.1"/>
    <property type="molecule type" value="Genomic_DNA"/>
</dbReference>
<sequence length="487" mass="55098">MPNSLAYLMLMIWPLVSVVIYRRFPLERAILWCLIAGYLLLPPVAEFDLPLVPDMDKASIPSIMAFLLCVFMMKKSVPLRPRHPVAVVLMLLFLVSVIPTVITNRDPLIFQVLAGSDPIVFITDMIPGMKMRDLGSVMINQVILMLPFLLARRYLSSTEAQKELILTLVTATLLYSLLGLVEVRLSPQVNTWVYGFFQHDFSQTIRQGGYRPLVFLEHPLWYALFIVYGLLCATALLREASGTERTRKGMVFAYLLVFLYLCKSLAAQLYAICFIPVLLWAPLRWQLRLALLLGAIAVIYPMLRNLDMIPTDAIVAYAESYSADRAQSLGYRFDNEELMLSRAAEKPIFGWGEWGRNLVRDPETAFIVSVPDGRWIIVFGSFGWLGYIAEMGLLTFPLLLLWQQVRRHDPTTLSPYLGAIVLILAATLIDMLLNATLIPLTWLCAGSILGYAERLKYPDLFQKRRALFDGKQAIGLPKAADQPRSLM</sequence>
<accession>A0A1G5PMR7</accession>
<evidence type="ECO:0000256" key="1">
    <source>
        <dbReference type="SAM" id="Phobius"/>
    </source>
</evidence>
<dbReference type="Proteomes" id="UP000198767">
    <property type="component" value="Unassembled WGS sequence"/>
</dbReference>
<feature type="transmembrane region" description="Helical" evidence="1">
    <location>
        <begin position="163"/>
        <end position="181"/>
    </location>
</feature>
<keyword evidence="1" id="KW-0812">Transmembrane</keyword>